<protein>
    <submittedName>
        <fullName evidence="1">Uncharacterized protein</fullName>
    </submittedName>
</protein>
<gene>
    <name evidence="1" type="ORF">PQJ73_29285</name>
</gene>
<reference evidence="1" key="1">
    <citation type="journal article" date="2023" name="Microbiol Resour">
        <title>Genome Sequences of Rhodoplanes serenus and Two Thermotolerant Strains, Rhodoplanes tepidamans and 'Rhodoplanes cryptolactis,' Further Refine the Genus.</title>
        <authorList>
            <person name="Rayyan A.A."/>
            <person name="Kyndt J.A."/>
        </authorList>
    </citation>
    <scope>NUCLEOTIDE SEQUENCE</scope>
    <source>
        <strain evidence="1">DSM 9987</strain>
    </source>
</reference>
<organism evidence="1 2">
    <name type="scientific">Rhodoplanes tepidamans</name>
    <name type="common">Rhodoplanes cryptolactis</name>
    <dbReference type="NCBI Taxonomy" id="200616"/>
    <lineage>
        <taxon>Bacteria</taxon>
        <taxon>Pseudomonadati</taxon>
        <taxon>Pseudomonadota</taxon>
        <taxon>Alphaproteobacteria</taxon>
        <taxon>Hyphomicrobiales</taxon>
        <taxon>Nitrobacteraceae</taxon>
        <taxon>Rhodoplanes</taxon>
    </lineage>
</organism>
<accession>A0ABT5JJ87</accession>
<evidence type="ECO:0000313" key="2">
    <source>
        <dbReference type="Proteomes" id="UP001165652"/>
    </source>
</evidence>
<sequence length="61" mass="6423">MRGTFVDVENELEDIAREVALLTAGVDLVRRAPDGPDPAWSWLAVQGLASGVEKTTLAASG</sequence>
<keyword evidence="2" id="KW-1185">Reference proteome</keyword>
<comment type="caution">
    <text evidence="1">The sequence shown here is derived from an EMBL/GenBank/DDBJ whole genome shotgun (WGS) entry which is preliminary data.</text>
</comment>
<dbReference type="EMBL" id="JAQQLI010000091">
    <property type="protein sequence ID" value="MDC7789793.1"/>
    <property type="molecule type" value="Genomic_DNA"/>
</dbReference>
<dbReference type="RefSeq" id="WP_272780614.1">
    <property type="nucleotide sequence ID" value="NZ_JAQQLI010000091.1"/>
</dbReference>
<dbReference type="Proteomes" id="UP001165652">
    <property type="component" value="Unassembled WGS sequence"/>
</dbReference>
<name>A0ABT5JJ87_RHOTP</name>
<evidence type="ECO:0000313" key="1">
    <source>
        <dbReference type="EMBL" id="MDC7789793.1"/>
    </source>
</evidence>
<reference evidence="1" key="2">
    <citation type="submission" date="2023-02" db="EMBL/GenBank/DDBJ databases">
        <authorList>
            <person name="Rayyan A."/>
            <person name="Meyer T."/>
            <person name="Kyndt J.A."/>
        </authorList>
    </citation>
    <scope>NUCLEOTIDE SEQUENCE</scope>
    <source>
        <strain evidence="1">DSM 9987</strain>
    </source>
</reference>
<proteinExistence type="predicted"/>